<evidence type="ECO:0000256" key="1">
    <source>
        <dbReference type="ARBA" id="ARBA00000085"/>
    </source>
</evidence>
<accession>A0A2T3KYP2</accession>
<dbReference type="InterPro" id="IPR003594">
    <property type="entry name" value="HATPase_dom"/>
</dbReference>
<feature type="domain" description="Histidine kinase" evidence="4">
    <location>
        <begin position="279"/>
        <end position="441"/>
    </location>
</feature>
<dbReference type="InterPro" id="IPR014710">
    <property type="entry name" value="RmlC-like_jellyroll"/>
</dbReference>
<protein>
    <recommendedName>
        <fullName evidence="2">histidine kinase</fullName>
        <ecNumber evidence="2">2.7.13.3</ecNumber>
    </recommendedName>
</protein>
<comment type="caution">
    <text evidence="5">The sequence shown here is derived from an EMBL/GenBank/DDBJ whole genome shotgun (WGS) entry which is preliminary data.</text>
</comment>
<dbReference type="InterPro" id="IPR036890">
    <property type="entry name" value="HATPase_C_sf"/>
</dbReference>
<dbReference type="Pfam" id="PF00027">
    <property type="entry name" value="cNMP_binding"/>
    <property type="match status" value="1"/>
</dbReference>
<dbReference type="PROSITE" id="PS50042">
    <property type="entry name" value="CNMP_BINDING_3"/>
    <property type="match status" value="1"/>
</dbReference>
<dbReference type="RefSeq" id="WP_107184347.1">
    <property type="nucleotide sequence ID" value="NZ_JAWQGC010000003.1"/>
</dbReference>
<comment type="catalytic activity">
    <reaction evidence="1">
        <text>ATP + protein L-histidine = ADP + protein N-phospho-L-histidine.</text>
        <dbReference type="EC" id="2.7.13.3"/>
    </reaction>
</comment>
<evidence type="ECO:0000313" key="6">
    <source>
        <dbReference type="Proteomes" id="UP000240530"/>
    </source>
</evidence>
<dbReference type="Pfam" id="PF02518">
    <property type="entry name" value="HATPase_c"/>
    <property type="match status" value="1"/>
</dbReference>
<dbReference type="InterPro" id="IPR018490">
    <property type="entry name" value="cNMP-bd_dom_sf"/>
</dbReference>
<dbReference type="AlphaFoldDB" id="A0A2T3KYP2"/>
<reference evidence="5 6" key="1">
    <citation type="submission" date="2018-03" db="EMBL/GenBank/DDBJ databases">
        <title>Whole genome sequencing of Histamine producing bacteria.</title>
        <authorList>
            <person name="Butler K."/>
        </authorList>
    </citation>
    <scope>NUCLEOTIDE SEQUENCE [LARGE SCALE GENOMIC DNA]</scope>
    <source>
        <strain evidence="5 6">Res.4.1</strain>
    </source>
</reference>
<dbReference type="InterPro" id="IPR000595">
    <property type="entry name" value="cNMP-bd_dom"/>
</dbReference>
<dbReference type="Gene3D" id="1.10.287.130">
    <property type="match status" value="1"/>
</dbReference>
<feature type="domain" description="Cyclic nucleotide-binding" evidence="3">
    <location>
        <begin position="1"/>
        <end position="100"/>
    </location>
</feature>
<dbReference type="CDD" id="cd00038">
    <property type="entry name" value="CAP_ED"/>
    <property type="match status" value="1"/>
</dbReference>
<dbReference type="PANTHER" id="PTHR43065">
    <property type="entry name" value="SENSOR HISTIDINE KINASE"/>
    <property type="match status" value="1"/>
</dbReference>
<dbReference type="SUPFAM" id="SSF55874">
    <property type="entry name" value="ATPase domain of HSP90 chaperone/DNA topoisomerase II/histidine kinase"/>
    <property type="match status" value="1"/>
</dbReference>
<name>A0A2T3KYP2_PHOLD</name>
<dbReference type="SMART" id="SM00387">
    <property type="entry name" value="HATPase_c"/>
    <property type="match status" value="1"/>
</dbReference>
<organism evidence="5 6">
    <name type="scientific">Photobacterium leiognathi subsp. mandapamensis</name>
    <name type="common">Photobacterium mandapamensis</name>
    <dbReference type="NCBI Taxonomy" id="48408"/>
    <lineage>
        <taxon>Bacteria</taxon>
        <taxon>Pseudomonadati</taxon>
        <taxon>Pseudomonadota</taxon>
        <taxon>Gammaproteobacteria</taxon>
        <taxon>Vibrionales</taxon>
        <taxon>Vibrionaceae</taxon>
        <taxon>Photobacterium</taxon>
    </lineage>
</organism>
<dbReference type="PROSITE" id="PS50109">
    <property type="entry name" value="HIS_KIN"/>
    <property type="match status" value="1"/>
</dbReference>
<gene>
    <name evidence="5" type="ORF">C0W93_04065</name>
</gene>
<dbReference type="GO" id="GO:0004673">
    <property type="term" value="F:protein histidine kinase activity"/>
    <property type="evidence" value="ECO:0007669"/>
    <property type="project" value="UniProtKB-EC"/>
</dbReference>
<evidence type="ECO:0000256" key="2">
    <source>
        <dbReference type="ARBA" id="ARBA00012438"/>
    </source>
</evidence>
<keyword evidence="5" id="KW-0808">Transferase</keyword>
<dbReference type="Proteomes" id="UP000240530">
    <property type="component" value="Unassembled WGS sequence"/>
</dbReference>
<dbReference type="PRINTS" id="PR00344">
    <property type="entry name" value="BCTRLSENSOR"/>
</dbReference>
<evidence type="ECO:0000259" key="4">
    <source>
        <dbReference type="PROSITE" id="PS50109"/>
    </source>
</evidence>
<dbReference type="InterPro" id="IPR005467">
    <property type="entry name" value="His_kinase_dom"/>
</dbReference>
<keyword evidence="5" id="KW-0418">Kinase</keyword>
<dbReference type="Gene3D" id="3.30.565.10">
    <property type="entry name" value="Histidine kinase-like ATPase, C-terminal domain"/>
    <property type="match status" value="1"/>
</dbReference>
<dbReference type="SUPFAM" id="SSF51206">
    <property type="entry name" value="cAMP-binding domain-like"/>
    <property type="match status" value="1"/>
</dbReference>
<sequence>MVQPQALTRIIDTYFRDSERTMSVAAGTQVLRQNDYNDKLYWVKSGELSGYLKHDEQGPSTKVFVVKEGMFFGVHSFFAQTLMATTTVVAEKDSEIAWIDLLTQPVEPETYGSLAEQFMPVMVHELARRQMLTGIEALEKEKALQKLYSSEQMRTLGQLAAGIAHELNNAIGVISSKTENIQTDIMDFVTSIKPEMLPFLQHGINVGQTAGSQQVRERAKVLMKQYHLPREQAKTLARAIPEGEVPAPWLTHLDEALRYWDCGRDLRDMRLAAKHSASIVKSVKQLGGSDHVRQPDVDINETLHKSLALLQSNLRPVEVILRPAVLPPLMASSTELVQVWVNLIKNACDAMEHTTAPQIEIVTRYVKNKILVTITNNGPMIDEATRRQIFNPNFTTKKGGLSFGLGLGLSIVQRIIQSYDGSVVVKSDEERTTFRIKLPII</sequence>
<evidence type="ECO:0000313" key="5">
    <source>
        <dbReference type="EMBL" id="PSV12898.1"/>
    </source>
</evidence>
<evidence type="ECO:0000259" key="3">
    <source>
        <dbReference type="PROSITE" id="PS50042"/>
    </source>
</evidence>
<dbReference type="PANTHER" id="PTHR43065:SF48">
    <property type="entry name" value="HISTIDINE KINASE"/>
    <property type="match status" value="1"/>
</dbReference>
<dbReference type="InterPro" id="IPR004358">
    <property type="entry name" value="Sig_transdc_His_kin-like_C"/>
</dbReference>
<proteinExistence type="predicted"/>
<dbReference type="EC" id="2.7.13.3" evidence="2"/>
<dbReference type="Gene3D" id="2.60.120.10">
    <property type="entry name" value="Jelly Rolls"/>
    <property type="match status" value="1"/>
</dbReference>
<dbReference type="EMBL" id="PYNS01000002">
    <property type="protein sequence ID" value="PSV12898.1"/>
    <property type="molecule type" value="Genomic_DNA"/>
</dbReference>